<keyword evidence="4" id="KW-1185">Reference proteome</keyword>
<gene>
    <name evidence="3" type="primary">AVEN_175582_1</name>
    <name evidence="3" type="ORF">CDAR_53471</name>
</gene>
<evidence type="ECO:0000313" key="3">
    <source>
        <dbReference type="EMBL" id="GIY66560.1"/>
    </source>
</evidence>
<dbReference type="SUPFAM" id="SSF52540">
    <property type="entry name" value="P-loop containing nucleoside triphosphate hydrolases"/>
    <property type="match status" value="1"/>
</dbReference>
<organism evidence="3 4">
    <name type="scientific">Caerostris darwini</name>
    <dbReference type="NCBI Taxonomy" id="1538125"/>
    <lineage>
        <taxon>Eukaryota</taxon>
        <taxon>Metazoa</taxon>
        <taxon>Ecdysozoa</taxon>
        <taxon>Arthropoda</taxon>
        <taxon>Chelicerata</taxon>
        <taxon>Arachnida</taxon>
        <taxon>Araneae</taxon>
        <taxon>Araneomorphae</taxon>
        <taxon>Entelegynae</taxon>
        <taxon>Araneoidea</taxon>
        <taxon>Araneidae</taxon>
        <taxon>Caerostris</taxon>
    </lineage>
</organism>
<sequence>MRHMVVLLYSPPMSYENISNFSFLSEDVSSEVATVSILLDGEEADLECVKSKNLNISSEEFVAADAILVTYSVTDTSSFRKAVHCLTMLRDLANKQPVACLPLGPGLRSKAVILVGNKSDLARIRSVTTENGRSIANKYDVKFIETSVTIHHNVDELLVGALTQVRLKARQAAALSCKHHAKFTSRAKNLWNRLMQKCDLRFHSCDNLHRL</sequence>
<proteinExistence type="inferred from homology"/>
<comment type="similarity">
    <text evidence="1">Belongs to the small GTPase superfamily. RGK family.</text>
</comment>
<reference evidence="3 4" key="1">
    <citation type="submission" date="2021-06" db="EMBL/GenBank/DDBJ databases">
        <title>Caerostris darwini draft genome.</title>
        <authorList>
            <person name="Kono N."/>
            <person name="Arakawa K."/>
        </authorList>
    </citation>
    <scope>NUCLEOTIDE SEQUENCE [LARGE SCALE GENOMIC DNA]</scope>
</reference>
<dbReference type="InterPro" id="IPR001806">
    <property type="entry name" value="Small_GTPase"/>
</dbReference>
<dbReference type="InterPro" id="IPR051641">
    <property type="entry name" value="RGK_GTP-binding_reg"/>
</dbReference>
<dbReference type="SMART" id="SM00173">
    <property type="entry name" value="RAS"/>
    <property type="match status" value="1"/>
</dbReference>
<keyword evidence="2" id="KW-0597">Phosphoprotein</keyword>
<dbReference type="PROSITE" id="PS51419">
    <property type="entry name" value="RAB"/>
    <property type="match status" value="1"/>
</dbReference>
<comment type="caution">
    <text evidence="3">The sequence shown here is derived from an EMBL/GenBank/DDBJ whole genome shotgun (WGS) entry which is preliminary data.</text>
</comment>
<dbReference type="GO" id="GO:0003924">
    <property type="term" value="F:GTPase activity"/>
    <property type="evidence" value="ECO:0007669"/>
    <property type="project" value="InterPro"/>
</dbReference>
<dbReference type="GO" id="GO:0005525">
    <property type="term" value="F:GTP binding"/>
    <property type="evidence" value="ECO:0007669"/>
    <property type="project" value="InterPro"/>
</dbReference>
<accession>A0AAV4V9C6</accession>
<name>A0AAV4V9C6_9ARAC</name>
<dbReference type="GO" id="GO:0005886">
    <property type="term" value="C:plasma membrane"/>
    <property type="evidence" value="ECO:0007669"/>
    <property type="project" value="TreeGrafter"/>
</dbReference>
<dbReference type="PANTHER" id="PTHR45775:SF1">
    <property type="entry name" value="RAD, GEM_KIR FAMILY MEMBER 3, ISOFORM E"/>
    <property type="match status" value="1"/>
</dbReference>
<dbReference type="GO" id="GO:0005246">
    <property type="term" value="F:calcium channel regulator activity"/>
    <property type="evidence" value="ECO:0007669"/>
    <property type="project" value="TreeGrafter"/>
</dbReference>
<dbReference type="PANTHER" id="PTHR45775">
    <property type="entry name" value="RAD, GEM/KIR FAMILY MEMBER 2, ISOFORM C"/>
    <property type="match status" value="1"/>
</dbReference>
<evidence type="ECO:0000256" key="2">
    <source>
        <dbReference type="ARBA" id="ARBA00022553"/>
    </source>
</evidence>
<dbReference type="PRINTS" id="PR00449">
    <property type="entry name" value="RASTRNSFRMNG"/>
</dbReference>
<evidence type="ECO:0000256" key="1">
    <source>
        <dbReference type="ARBA" id="ARBA00008846"/>
    </source>
</evidence>
<dbReference type="Pfam" id="PF00071">
    <property type="entry name" value="Ras"/>
    <property type="match status" value="1"/>
</dbReference>
<evidence type="ECO:0000313" key="4">
    <source>
        <dbReference type="Proteomes" id="UP001054837"/>
    </source>
</evidence>
<dbReference type="InterPro" id="IPR027417">
    <property type="entry name" value="P-loop_NTPase"/>
</dbReference>
<protein>
    <submittedName>
        <fullName evidence="3">Uncharacterized protein</fullName>
    </submittedName>
</protein>
<dbReference type="SMART" id="SM00175">
    <property type="entry name" value="RAB"/>
    <property type="match status" value="1"/>
</dbReference>
<dbReference type="Proteomes" id="UP001054837">
    <property type="component" value="Unassembled WGS sequence"/>
</dbReference>
<dbReference type="EMBL" id="BPLQ01012625">
    <property type="protein sequence ID" value="GIY66560.1"/>
    <property type="molecule type" value="Genomic_DNA"/>
</dbReference>
<dbReference type="AlphaFoldDB" id="A0AAV4V9C6"/>
<dbReference type="PROSITE" id="PS51421">
    <property type="entry name" value="RAS"/>
    <property type="match status" value="1"/>
</dbReference>
<dbReference type="Gene3D" id="3.40.50.300">
    <property type="entry name" value="P-loop containing nucleotide triphosphate hydrolases"/>
    <property type="match status" value="1"/>
</dbReference>